<keyword evidence="1" id="KW-0812">Transmembrane</keyword>
<dbReference type="Proteomes" id="UP000466586">
    <property type="component" value="Unassembled WGS sequence"/>
</dbReference>
<proteinExistence type="predicted"/>
<feature type="transmembrane region" description="Helical" evidence="1">
    <location>
        <begin position="6"/>
        <end position="26"/>
    </location>
</feature>
<gene>
    <name evidence="2" type="ORF">GS399_15665</name>
</gene>
<reference evidence="2 3" key="1">
    <citation type="submission" date="2019-11" db="EMBL/GenBank/DDBJ databases">
        <title>Pedobacter sp. HMF7647 Genome sequencing and assembly.</title>
        <authorList>
            <person name="Kang H."/>
            <person name="Kim H."/>
            <person name="Joh K."/>
        </authorList>
    </citation>
    <scope>NUCLEOTIDE SEQUENCE [LARGE SCALE GENOMIC DNA]</scope>
    <source>
        <strain evidence="2 3">HMF7647</strain>
    </source>
</reference>
<sequence>MRIRTTIILITTVVTVLFLVFVFFYFKSQLFSKKTELNEDVMVEKITSMGKLELVKYSMKDVLEKKEIRHILPDKRILFVAVGEVTGCIDLTKVSKSDISISDDSVTVHLPKPEICYAKIDHQKSKVYDISGDWFPGDTQGMMEDIYKVAEKRILQNAADMDILGKTKENAALIFRPLLENISGKKVGIVFK</sequence>
<protein>
    <submittedName>
        <fullName evidence="2">DUF4230 domain-containing protein</fullName>
    </submittedName>
</protein>
<evidence type="ECO:0000313" key="2">
    <source>
        <dbReference type="EMBL" id="MXV52412.1"/>
    </source>
</evidence>
<dbReference type="Pfam" id="PF14014">
    <property type="entry name" value="DUF4230"/>
    <property type="match status" value="1"/>
</dbReference>
<dbReference type="InterPro" id="IPR025324">
    <property type="entry name" value="DUF4230"/>
</dbReference>
<organism evidence="2 3">
    <name type="scientific">Hufsiella arboris</name>
    <dbReference type="NCBI Taxonomy" id="2695275"/>
    <lineage>
        <taxon>Bacteria</taxon>
        <taxon>Pseudomonadati</taxon>
        <taxon>Bacteroidota</taxon>
        <taxon>Sphingobacteriia</taxon>
        <taxon>Sphingobacteriales</taxon>
        <taxon>Sphingobacteriaceae</taxon>
        <taxon>Hufsiella</taxon>
    </lineage>
</organism>
<keyword evidence="1" id="KW-1133">Transmembrane helix</keyword>
<evidence type="ECO:0000313" key="3">
    <source>
        <dbReference type="Proteomes" id="UP000466586"/>
    </source>
</evidence>
<keyword evidence="3" id="KW-1185">Reference proteome</keyword>
<keyword evidence="1" id="KW-0472">Membrane</keyword>
<dbReference type="EMBL" id="WVHT01000007">
    <property type="protein sequence ID" value="MXV52412.1"/>
    <property type="molecule type" value="Genomic_DNA"/>
</dbReference>
<comment type="caution">
    <text evidence="2">The sequence shown here is derived from an EMBL/GenBank/DDBJ whole genome shotgun (WGS) entry which is preliminary data.</text>
</comment>
<name>A0A7K1YCU7_9SPHI</name>
<dbReference type="AlphaFoldDB" id="A0A7K1YCU7"/>
<accession>A0A7K1YCU7</accession>
<evidence type="ECO:0000256" key="1">
    <source>
        <dbReference type="SAM" id="Phobius"/>
    </source>
</evidence>